<dbReference type="PANTHER" id="PTHR32309">
    <property type="entry name" value="TYROSINE-PROTEIN KINASE"/>
    <property type="match status" value="1"/>
</dbReference>
<dbReference type="AlphaFoldDB" id="A0AAU7JJB6"/>
<feature type="transmembrane region" description="Helical" evidence="6">
    <location>
        <begin position="37"/>
        <end position="55"/>
    </location>
</feature>
<keyword evidence="5 6" id="KW-0472">Membrane</keyword>
<sequence length="547" mass="57959">MKQDEPIKFDVAHAAGADSPAVVSMRFWAVGILRHRAIVVFFAVLATAIGGVYLLRKTPSYTAKALLVLENTRLEVGRQELLPETGIVDASTVDSQVEILRSEAISLKVIQALRLAPPASAAGDGRPGLTDEIAFLPVFQGRMAIRRIGLSSVIEVAYRADAAEQAAQVVNELTRAYLADQAAAAAAAASTASAWLRDRIKDLGAKTRVISAAHPPAHPDGPRRLLILAAFSAFGTMLGVSAALLRNALDGSLWDPDQASLRLGGRFIGAVLKAPHSASKNHFRSDCLAVVRRVHAGLLSKRTGPVIGVAGVLPGDGATAIALGLARAAAGEGRRVLLIDGNPFHPELSVRFAPNAGVGLLDFTAGAEAANEAWFGYATDTPGLDVMAIGGAAAARRGPDGGRRRDLGRECSQYYDVVFVDLPPLAAVPDFGPAGSVVEMVLLVVGWAQTPGRLAESALRNAGLRSSGLMGFVFNNVQRSALDIILFPAEHSRWKGNRADNKRYYDALDHAETEPPKTGLLAVLKRFRPSRWTERTKSRADHDGASA</sequence>
<evidence type="ECO:0000259" key="7">
    <source>
        <dbReference type="Pfam" id="PF02706"/>
    </source>
</evidence>
<dbReference type="RefSeq" id="WP_406857089.1">
    <property type="nucleotide sequence ID" value="NZ_CP157484.1"/>
</dbReference>
<dbReference type="InterPro" id="IPR027417">
    <property type="entry name" value="P-loop_NTPase"/>
</dbReference>
<dbReference type="InterPro" id="IPR050445">
    <property type="entry name" value="Bact_polysacc_biosynth/exp"/>
</dbReference>
<dbReference type="SUPFAM" id="SSF52540">
    <property type="entry name" value="P-loop containing nucleoside triphosphate hydrolases"/>
    <property type="match status" value="1"/>
</dbReference>
<evidence type="ECO:0000313" key="8">
    <source>
        <dbReference type="EMBL" id="XBO40234.1"/>
    </source>
</evidence>
<keyword evidence="3 6" id="KW-0812">Transmembrane</keyword>
<gene>
    <name evidence="8" type="ORF">ABEG18_05490</name>
</gene>
<keyword evidence="4 6" id="KW-1133">Transmembrane helix</keyword>
<accession>A0AAU7JJB6</accession>
<evidence type="ECO:0000256" key="6">
    <source>
        <dbReference type="SAM" id="Phobius"/>
    </source>
</evidence>
<comment type="subcellular location">
    <subcellularLocation>
        <location evidence="1">Cell membrane</location>
        <topology evidence="1">Multi-pass membrane protein</topology>
    </subcellularLocation>
</comment>
<evidence type="ECO:0000256" key="5">
    <source>
        <dbReference type="ARBA" id="ARBA00023136"/>
    </source>
</evidence>
<dbReference type="EMBL" id="CP157484">
    <property type="protein sequence ID" value="XBO40234.1"/>
    <property type="molecule type" value="Genomic_DNA"/>
</dbReference>
<evidence type="ECO:0000256" key="2">
    <source>
        <dbReference type="ARBA" id="ARBA00022475"/>
    </source>
</evidence>
<evidence type="ECO:0000256" key="4">
    <source>
        <dbReference type="ARBA" id="ARBA00022989"/>
    </source>
</evidence>
<proteinExistence type="predicted"/>
<keyword evidence="2" id="KW-1003">Cell membrane</keyword>
<evidence type="ECO:0000256" key="3">
    <source>
        <dbReference type="ARBA" id="ARBA00022692"/>
    </source>
</evidence>
<feature type="domain" description="Polysaccharide chain length determinant N-terminal" evidence="7">
    <location>
        <begin position="32"/>
        <end position="113"/>
    </location>
</feature>
<dbReference type="GO" id="GO:0005886">
    <property type="term" value="C:plasma membrane"/>
    <property type="evidence" value="ECO:0007669"/>
    <property type="project" value="UniProtKB-SubCell"/>
</dbReference>
<dbReference type="Pfam" id="PF02706">
    <property type="entry name" value="Wzz"/>
    <property type="match status" value="1"/>
</dbReference>
<name>A0AAU7JJB6_9HYPH</name>
<evidence type="ECO:0000256" key="1">
    <source>
        <dbReference type="ARBA" id="ARBA00004651"/>
    </source>
</evidence>
<protein>
    <submittedName>
        <fullName evidence="8">Wzz/FepE/Etk N-terminal domain-containing protein</fullName>
    </submittedName>
</protein>
<dbReference type="Gene3D" id="3.40.50.300">
    <property type="entry name" value="P-loop containing nucleotide triphosphate hydrolases"/>
    <property type="match status" value="1"/>
</dbReference>
<dbReference type="InterPro" id="IPR003856">
    <property type="entry name" value="LPS_length_determ_N"/>
</dbReference>
<feature type="transmembrane region" description="Helical" evidence="6">
    <location>
        <begin position="225"/>
        <end position="245"/>
    </location>
</feature>
<reference evidence="8" key="1">
    <citation type="submission" date="2024-05" db="EMBL/GenBank/DDBJ databases">
        <authorList>
            <person name="Kim S."/>
            <person name="Heo J."/>
            <person name="Choi H."/>
            <person name="Choi Y."/>
            <person name="Kwon S.-W."/>
            <person name="Kim Y."/>
        </authorList>
    </citation>
    <scope>NUCLEOTIDE SEQUENCE</scope>
    <source>
        <strain evidence="8">KACC 23698</strain>
    </source>
</reference>
<dbReference type="GO" id="GO:0004713">
    <property type="term" value="F:protein tyrosine kinase activity"/>
    <property type="evidence" value="ECO:0007669"/>
    <property type="project" value="TreeGrafter"/>
</dbReference>
<organism evidence="8">
    <name type="scientific">Alsobacter sp. KACC 23698</name>
    <dbReference type="NCBI Taxonomy" id="3149229"/>
    <lineage>
        <taxon>Bacteria</taxon>
        <taxon>Pseudomonadati</taxon>
        <taxon>Pseudomonadota</taxon>
        <taxon>Alphaproteobacteria</taxon>
        <taxon>Hyphomicrobiales</taxon>
        <taxon>Alsobacteraceae</taxon>
        <taxon>Alsobacter</taxon>
    </lineage>
</organism>
<dbReference type="PANTHER" id="PTHR32309:SF13">
    <property type="entry name" value="FERRIC ENTEROBACTIN TRANSPORT PROTEIN FEPE"/>
    <property type="match status" value="1"/>
</dbReference>